<dbReference type="Proteomes" id="UP000790709">
    <property type="component" value="Unassembled WGS sequence"/>
</dbReference>
<keyword evidence="2" id="KW-1185">Reference proteome</keyword>
<evidence type="ECO:0000313" key="2">
    <source>
        <dbReference type="Proteomes" id="UP000790709"/>
    </source>
</evidence>
<reference evidence="1" key="1">
    <citation type="journal article" date="2021" name="New Phytol.">
        <title>Evolutionary innovations through gain and loss of genes in the ectomycorrhizal Boletales.</title>
        <authorList>
            <person name="Wu G."/>
            <person name="Miyauchi S."/>
            <person name="Morin E."/>
            <person name="Kuo A."/>
            <person name="Drula E."/>
            <person name="Varga T."/>
            <person name="Kohler A."/>
            <person name="Feng B."/>
            <person name="Cao Y."/>
            <person name="Lipzen A."/>
            <person name="Daum C."/>
            <person name="Hundley H."/>
            <person name="Pangilinan J."/>
            <person name="Johnson J."/>
            <person name="Barry K."/>
            <person name="LaButti K."/>
            <person name="Ng V."/>
            <person name="Ahrendt S."/>
            <person name="Min B."/>
            <person name="Choi I.G."/>
            <person name="Park H."/>
            <person name="Plett J.M."/>
            <person name="Magnuson J."/>
            <person name="Spatafora J.W."/>
            <person name="Nagy L.G."/>
            <person name="Henrissat B."/>
            <person name="Grigoriev I.V."/>
            <person name="Yang Z.L."/>
            <person name="Xu J."/>
            <person name="Martin F.M."/>
        </authorList>
    </citation>
    <scope>NUCLEOTIDE SEQUENCE</scope>
    <source>
        <strain evidence="1">KUC20120723A-06</strain>
    </source>
</reference>
<proteinExistence type="predicted"/>
<name>A0ACB8BFK3_9AGAM</name>
<accession>A0ACB8BFK3</accession>
<gene>
    <name evidence="1" type="ORF">BV22DRAFT_537148</name>
</gene>
<organism evidence="1 2">
    <name type="scientific">Leucogyrophana mollusca</name>
    <dbReference type="NCBI Taxonomy" id="85980"/>
    <lineage>
        <taxon>Eukaryota</taxon>
        <taxon>Fungi</taxon>
        <taxon>Dikarya</taxon>
        <taxon>Basidiomycota</taxon>
        <taxon>Agaricomycotina</taxon>
        <taxon>Agaricomycetes</taxon>
        <taxon>Agaricomycetidae</taxon>
        <taxon>Boletales</taxon>
        <taxon>Boletales incertae sedis</taxon>
        <taxon>Leucogyrophana</taxon>
    </lineage>
</organism>
<comment type="caution">
    <text evidence="1">The sequence shown here is derived from an EMBL/GenBank/DDBJ whole genome shotgun (WGS) entry which is preliminary data.</text>
</comment>
<protein>
    <submittedName>
        <fullName evidence="1">Uncharacterized protein</fullName>
    </submittedName>
</protein>
<sequence length="92" mass="10340">MRGGVMQCHEWPLAPAWAGTVVLSRSEGRATVDNLSPARFIKSAPSDMQGLKVSHSFRKHQTWQSHGLIQTMACRVVADGEYRRRMFIVNEA</sequence>
<dbReference type="EMBL" id="MU266434">
    <property type="protein sequence ID" value="KAH7924064.1"/>
    <property type="molecule type" value="Genomic_DNA"/>
</dbReference>
<evidence type="ECO:0000313" key="1">
    <source>
        <dbReference type="EMBL" id="KAH7924064.1"/>
    </source>
</evidence>